<proteinExistence type="predicted"/>
<evidence type="ECO:0000313" key="2">
    <source>
        <dbReference type="Proteomes" id="UP000308133"/>
    </source>
</evidence>
<reference evidence="1 2" key="1">
    <citation type="submission" date="2018-02" db="EMBL/GenBank/DDBJ databases">
        <title>Draft genome sequences of Elsinoe sp., causing black scab on jojoba.</title>
        <authorList>
            <person name="Stodart B."/>
            <person name="Jeffress S."/>
            <person name="Ash G."/>
            <person name="Arun Chinnappa K."/>
        </authorList>
    </citation>
    <scope>NUCLEOTIDE SEQUENCE [LARGE SCALE GENOMIC DNA]</scope>
    <source>
        <strain evidence="1 2">Hillstone_2</strain>
    </source>
</reference>
<dbReference type="Proteomes" id="UP000308133">
    <property type="component" value="Unassembled WGS sequence"/>
</dbReference>
<organism evidence="1 2">
    <name type="scientific">Elsinoe australis</name>
    <dbReference type="NCBI Taxonomy" id="40998"/>
    <lineage>
        <taxon>Eukaryota</taxon>
        <taxon>Fungi</taxon>
        <taxon>Dikarya</taxon>
        <taxon>Ascomycota</taxon>
        <taxon>Pezizomycotina</taxon>
        <taxon>Dothideomycetes</taxon>
        <taxon>Dothideomycetidae</taxon>
        <taxon>Myriangiales</taxon>
        <taxon>Elsinoaceae</taxon>
        <taxon>Elsinoe</taxon>
    </lineage>
</organism>
<comment type="caution">
    <text evidence="1">The sequence shown here is derived from an EMBL/GenBank/DDBJ whole genome shotgun (WGS) entry which is preliminary data.</text>
</comment>
<name>A0A4U7B4S2_9PEZI</name>
<protein>
    <submittedName>
        <fullName evidence="1">Uncharacterized protein</fullName>
    </submittedName>
</protein>
<dbReference type="AlphaFoldDB" id="A0A4U7B4S2"/>
<sequence length="144" mass="16844">MAGNENVFSTFRAAMSMFDWGSNLKVLKLGIYNSDEPKYVTLAGQSKVANAWSKRKEEAFRAMLYLWPLIKLESKVGISFENEDDGDHEMKQSFFEAEEARWMAIQRHPWTKPMRSIAVNARGQDCKDLMMTKFRQTYRESWLD</sequence>
<gene>
    <name evidence="1" type="ORF">C1H76_4672</name>
</gene>
<dbReference type="EMBL" id="PTQR01000057">
    <property type="protein sequence ID" value="TKX23124.1"/>
    <property type="molecule type" value="Genomic_DNA"/>
</dbReference>
<evidence type="ECO:0000313" key="1">
    <source>
        <dbReference type="EMBL" id="TKX23124.1"/>
    </source>
</evidence>
<accession>A0A4U7B4S2</accession>